<dbReference type="AlphaFoldDB" id="A0A4Y9Y212"/>
<organism evidence="3 4">
    <name type="scientific">Dentipellis fragilis</name>
    <dbReference type="NCBI Taxonomy" id="205917"/>
    <lineage>
        <taxon>Eukaryota</taxon>
        <taxon>Fungi</taxon>
        <taxon>Dikarya</taxon>
        <taxon>Basidiomycota</taxon>
        <taxon>Agaricomycotina</taxon>
        <taxon>Agaricomycetes</taxon>
        <taxon>Russulales</taxon>
        <taxon>Hericiaceae</taxon>
        <taxon>Dentipellis</taxon>
    </lineage>
</organism>
<feature type="transmembrane region" description="Helical" evidence="2">
    <location>
        <begin position="276"/>
        <end position="294"/>
    </location>
</feature>
<evidence type="ECO:0008006" key="5">
    <source>
        <dbReference type="Google" id="ProtNLM"/>
    </source>
</evidence>
<feature type="transmembrane region" description="Helical" evidence="2">
    <location>
        <begin position="691"/>
        <end position="711"/>
    </location>
</feature>
<proteinExistence type="predicted"/>
<feature type="compositionally biased region" description="Basic and acidic residues" evidence="1">
    <location>
        <begin position="516"/>
        <end position="528"/>
    </location>
</feature>
<dbReference type="PANTHER" id="PTHR38926">
    <property type="entry name" value="F-BOX DOMAIN CONTAINING PROTEIN, EXPRESSED"/>
    <property type="match status" value="1"/>
</dbReference>
<reference evidence="3 4" key="1">
    <citation type="submission" date="2019-02" db="EMBL/GenBank/DDBJ databases">
        <title>Genome sequencing of the rare red list fungi Dentipellis fragilis.</title>
        <authorList>
            <person name="Buettner E."/>
            <person name="Kellner H."/>
        </authorList>
    </citation>
    <scope>NUCLEOTIDE SEQUENCE [LARGE SCALE GENOMIC DNA]</scope>
    <source>
        <strain evidence="3 4">DSM 105465</strain>
    </source>
</reference>
<dbReference type="SUPFAM" id="SSF52047">
    <property type="entry name" value="RNI-like"/>
    <property type="match status" value="1"/>
</dbReference>
<gene>
    <name evidence="3" type="ORF">EVG20_g8934</name>
</gene>
<keyword evidence="2" id="KW-0812">Transmembrane</keyword>
<dbReference type="Proteomes" id="UP000298327">
    <property type="component" value="Unassembled WGS sequence"/>
</dbReference>
<keyword evidence="2" id="KW-1133">Transmembrane helix</keyword>
<name>A0A4Y9Y212_9AGAM</name>
<dbReference type="PANTHER" id="PTHR38926:SF5">
    <property type="entry name" value="F-BOX AND LEUCINE-RICH REPEAT PROTEIN 6"/>
    <property type="match status" value="1"/>
</dbReference>
<accession>A0A4Y9Y212</accession>
<keyword evidence="4" id="KW-1185">Reference proteome</keyword>
<dbReference type="Gene3D" id="3.80.10.10">
    <property type="entry name" value="Ribonuclease Inhibitor"/>
    <property type="match status" value="1"/>
</dbReference>
<protein>
    <recommendedName>
        <fullName evidence="5">RNI-like protein</fullName>
    </recommendedName>
</protein>
<keyword evidence="2" id="KW-0472">Membrane</keyword>
<feature type="region of interest" description="Disordered" evidence="1">
    <location>
        <begin position="513"/>
        <end position="535"/>
    </location>
</feature>
<feature type="transmembrane region" description="Helical" evidence="2">
    <location>
        <begin position="330"/>
        <end position="350"/>
    </location>
</feature>
<evidence type="ECO:0000313" key="3">
    <source>
        <dbReference type="EMBL" id="TFY56405.1"/>
    </source>
</evidence>
<comment type="caution">
    <text evidence="3">The sequence shown here is derived from an EMBL/GenBank/DDBJ whole genome shotgun (WGS) entry which is preliminary data.</text>
</comment>
<dbReference type="STRING" id="205917.A0A4Y9Y212"/>
<dbReference type="InterPro" id="IPR032675">
    <property type="entry name" value="LRR_dom_sf"/>
</dbReference>
<dbReference type="EMBL" id="SEOQ01000831">
    <property type="protein sequence ID" value="TFY56405.1"/>
    <property type="molecule type" value="Genomic_DNA"/>
</dbReference>
<evidence type="ECO:0000256" key="1">
    <source>
        <dbReference type="SAM" id="MobiDB-lite"/>
    </source>
</evidence>
<evidence type="ECO:0000256" key="2">
    <source>
        <dbReference type="SAM" id="Phobius"/>
    </source>
</evidence>
<feature type="transmembrane region" description="Helical" evidence="2">
    <location>
        <begin position="371"/>
        <end position="397"/>
    </location>
</feature>
<sequence>MSSLANHSPGEAPTETTSLLDHRHHALSPVPEARAPLNRRPPITPSVNRIRAQGVQAISTDGSLLPALHTTVEEVAFKLIVFLQTYIMSKNAKYARRDVWERWSKEQDALHDIQELEDYIVQTWSDFIESDRRAEEVEECLWCEFPVDQGQRHIVRVVDLLKHPDVPESLAAHRLVFLSLDNTWCYGKAAQPAPTFASRVLQHLDAKVTPRVIHALDTLLQLGYLALLANYILHPPDRPIIAIASGVPNKPHIIPSILVILAFMSSLPSAPFAGETSYTILLFALVLHVLILHLPRPPSPNFFLAPDISLPLSTLLWYEFSRTLFPVLLFYLPAFLISTYLLSVAIADSFPHFPPGLMLFASSPMETRQALLILWGIIYFLILASTALLVLFSASLLSLPQRPSSTWDRYSRPVGLQARRLFVATVTAYATPHPFPPPFNLLWVVFIWLPTTMLRVFGVKVPALAQTPVSGFGGDGLCVALDSIVFFVVQTIEVQLVPAESVISMATATVRRSRTRGPDPVHISDRGSKSARSPHANSTCTLAALCLNFMDSALSPSSPRPPSMAGSWLEDDIKPINLEDPPPAVLVTTERGFRLWGTKKPAPPKITISRPRPAFVKLPSTTKNSMTLNEKMAYKTARHLLQADLIDEFFGDRTRNRRALLPCSNGVCDFNPDAGKAKQANKEPKTLARTLFWHGFWLFPLWFWGMFLLLFPRVQGRSDDSDSGEKGAVRCSNAIQPYSQIPTHWRGMSSRPSKRRRAHVVSFGAASEADTQATPVNVPTSSAFSVREPPLHAEDGIPSLSTLCARVFVANFPSLSRSRNAWEPRDPEQWQRIGDWLRMLPDDMIPKIFAMLRSSCPSLLSHELVKEHFLRGTSITLVSDLGGERPVSKFTVGAVVDVAKNVTSLQLIGFDKIMDQSLAAVISRFPLLRLLNLRGCTKASTKTIEAVSKRCRNLAVLNLNYTSTPPVALAPLLISHKDSLETDAAVAKLLAALPLDDDYSLPALRTLKLRETSITDTTLNVLLPKCPNIEHLDLSFTGVRHPVFLTGTLQPSLEKLSLTSTAVSSNDLLAIVRNLPKLSILAIGALGGGQGKASAIGNTSAMSLTDDTLRDLTEVLAGLDGLESVNLVGNTKLGLGSRREHALSEFIRRVGYRLKRLNLAGITSLRSSDLEGLSIESNVGGEAPRLEELNLNNTKVDDDSAEYISQCASLVSLEVAGSKMTSEGLHIIVDACTRLRKLDVTSCRGVPVVERRRFFEAHESEKAL</sequence>
<dbReference type="OrthoDB" id="550575at2759"/>
<evidence type="ECO:0000313" key="4">
    <source>
        <dbReference type="Proteomes" id="UP000298327"/>
    </source>
</evidence>